<evidence type="ECO:0000313" key="5">
    <source>
        <dbReference type="Proteomes" id="UP000032221"/>
    </source>
</evidence>
<dbReference type="Pfam" id="PF00106">
    <property type="entry name" value="adh_short"/>
    <property type="match status" value="1"/>
</dbReference>
<name>A0A0D1LJM8_9MYCO</name>
<dbReference type="InterPro" id="IPR003560">
    <property type="entry name" value="DHB_DH"/>
</dbReference>
<dbReference type="PANTHER" id="PTHR44196">
    <property type="entry name" value="DEHYDROGENASE/REDUCTASE SDR FAMILY MEMBER 7B"/>
    <property type="match status" value="1"/>
</dbReference>
<protein>
    <recommendedName>
        <fullName evidence="6">Short-chain dehydrogenase</fullName>
    </recommendedName>
</protein>
<dbReference type="Proteomes" id="UP000032221">
    <property type="component" value="Unassembled WGS sequence"/>
</dbReference>
<dbReference type="GO" id="GO:0019290">
    <property type="term" value="P:siderophore biosynthetic process"/>
    <property type="evidence" value="ECO:0007669"/>
    <property type="project" value="InterPro"/>
</dbReference>
<dbReference type="PANTHER" id="PTHR44196:SF1">
    <property type="entry name" value="DEHYDROGENASE_REDUCTASE SDR FAMILY MEMBER 7B"/>
    <property type="match status" value="1"/>
</dbReference>
<dbReference type="GO" id="GO:0008667">
    <property type="term" value="F:2,3-dihydro-2,3-dihydroxybenzoate dehydrogenase activity"/>
    <property type="evidence" value="ECO:0007669"/>
    <property type="project" value="InterPro"/>
</dbReference>
<dbReference type="InterPro" id="IPR002347">
    <property type="entry name" value="SDR_fam"/>
</dbReference>
<dbReference type="PRINTS" id="PR00080">
    <property type="entry name" value="SDRFAMILY"/>
</dbReference>
<dbReference type="SUPFAM" id="SSF51735">
    <property type="entry name" value="NAD(P)-binding Rossmann-fold domains"/>
    <property type="match status" value="1"/>
</dbReference>
<gene>
    <name evidence="4" type="ORF">TL10_14680</name>
</gene>
<dbReference type="CDD" id="cd05233">
    <property type="entry name" value="SDR_c"/>
    <property type="match status" value="1"/>
</dbReference>
<dbReference type="InterPro" id="IPR020904">
    <property type="entry name" value="Sc_DH/Rdtase_CS"/>
</dbReference>
<dbReference type="AlphaFoldDB" id="A0A0D1LJM8"/>
<dbReference type="PRINTS" id="PR01397">
    <property type="entry name" value="DHBDHDRGNASE"/>
</dbReference>
<evidence type="ECO:0000256" key="1">
    <source>
        <dbReference type="ARBA" id="ARBA00006484"/>
    </source>
</evidence>
<dbReference type="STRING" id="280871.TL10_14680"/>
<evidence type="ECO:0000256" key="2">
    <source>
        <dbReference type="ARBA" id="ARBA00023002"/>
    </source>
</evidence>
<dbReference type="GO" id="GO:0016020">
    <property type="term" value="C:membrane"/>
    <property type="evidence" value="ECO:0007669"/>
    <property type="project" value="TreeGrafter"/>
</dbReference>
<comment type="similarity">
    <text evidence="1 3">Belongs to the short-chain dehydrogenases/reductases (SDR) family.</text>
</comment>
<dbReference type="PATRIC" id="fig|280871.6.peg.3051"/>
<dbReference type="Gene3D" id="3.40.50.720">
    <property type="entry name" value="NAD(P)-binding Rossmann-like Domain"/>
    <property type="match status" value="1"/>
</dbReference>
<proteinExistence type="inferred from homology"/>
<organism evidence="4 5">
    <name type="scientific">Mycolicibacterium llatzerense</name>
    <dbReference type="NCBI Taxonomy" id="280871"/>
    <lineage>
        <taxon>Bacteria</taxon>
        <taxon>Bacillati</taxon>
        <taxon>Actinomycetota</taxon>
        <taxon>Actinomycetes</taxon>
        <taxon>Mycobacteriales</taxon>
        <taxon>Mycobacteriaceae</taxon>
        <taxon>Mycolicibacterium</taxon>
    </lineage>
</organism>
<keyword evidence="5" id="KW-1185">Reference proteome</keyword>
<dbReference type="PROSITE" id="PS00061">
    <property type="entry name" value="ADH_SHORT"/>
    <property type="match status" value="1"/>
</dbReference>
<dbReference type="InterPro" id="IPR036291">
    <property type="entry name" value="NAD(P)-bd_dom_sf"/>
</dbReference>
<dbReference type="EMBL" id="JXST01000019">
    <property type="protein sequence ID" value="KIU16241.1"/>
    <property type="molecule type" value="Genomic_DNA"/>
</dbReference>
<reference evidence="4 5" key="1">
    <citation type="submission" date="2015-01" db="EMBL/GenBank/DDBJ databases">
        <title>Genome sequence of Mycobacterium llatzerense and Mycobacterium immunogenum recovered from brain abscess.</title>
        <authorList>
            <person name="Greninger A.L."/>
            <person name="Langelier C."/>
            <person name="Cunningham G."/>
            <person name="Chiu C.Y."/>
            <person name="Miller S."/>
        </authorList>
    </citation>
    <scope>NUCLEOTIDE SEQUENCE [LARGE SCALE GENOMIC DNA]</scope>
    <source>
        <strain evidence="4 5">CLUC14</strain>
    </source>
</reference>
<evidence type="ECO:0000256" key="3">
    <source>
        <dbReference type="RuleBase" id="RU000363"/>
    </source>
</evidence>
<sequence>MAITGAAAGIGEATARLLVNEGAQVALIDRDETALRRVAASLDGSAVPFVADVTDASALDQAMAQVIERLGGIDVVVANAGIVGPVKTFAAMTAEEFDRVIEVNVRGVAHTVRAALPSILERKGYALVIASAAAAIPTPTISAYGVSKAGVEALGRSLRMEITETGATAGVAYFGLIDTGMVRNDLLGGTGLEAVMAPLPKWFSEPAPVDAAARAIVDGIKRRARQIYAPRYLPLLLALRTTIALAEPIMARSTQLRAAIRQANVTERHDVETRN</sequence>
<accession>A0A0D1LJM8</accession>
<comment type="caution">
    <text evidence="4">The sequence shown here is derived from an EMBL/GenBank/DDBJ whole genome shotgun (WGS) entry which is preliminary data.</text>
</comment>
<evidence type="ECO:0000313" key="4">
    <source>
        <dbReference type="EMBL" id="KIU16241.1"/>
    </source>
</evidence>
<keyword evidence="2" id="KW-0560">Oxidoreductase</keyword>
<evidence type="ECO:0008006" key="6">
    <source>
        <dbReference type="Google" id="ProtNLM"/>
    </source>
</evidence>
<dbReference type="NCBIfam" id="NF004526">
    <property type="entry name" value="PRK05872.1"/>
    <property type="match status" value="1"/>
</dbReference>